<keyword evidence="3" id="KW-0479">Metal-binding</keyword>
<dbReference type="InterPro" id="IPR024079">
    <property type="entry name" value="MetalloPept_cat_dom_sf"/>
</dbReference>
<evidence type="ECO:0000256" key="3">
    <source>
        <dbReference type="ARBA" id="ARBA00022723"/>
    </source>
</evidence>
<evidence type="ECO:0000256" key="5">
    <source>
        <dbReference type="ARBA" id="ARBA00022801"/>
    </source>
</evidence>
<keyword evidence="5" id="KW-0378">Hydrolase</keyword>
<dbReference type="NCBIfam" id="TIGR04183">
    <property type="entry name" value="Por_Secre_tail"/>
    <property type="match status" value="1"/>
</dbReference>
<proteinExistence type="inferred from homology"/>
<dbReference type="GO" id="GO:0005975">
    <property type="term" value="P:carbohydrate metabolic process"/>
    <property type="evidence" value="ECO:0007669"/>
    <property type="project" value="UniProtKB-ARBA"/>
</dbReference>
<dbReference type="PROSITE" id="PS50093">
    <property type="entry name" value="PKD"/>
    <property type="match status" value="1"/>
</dbReference>
<dbReference type="Pfam" id="PF18962">
    <property type="entry name" value="Por_Secre_tail"/>
    <property type="match status" value="1"/>
</dbReference>
<dbReference type="CDD" id="cd00146">
    <property type="entry name" value="PKD"/>
    <property type="match status" value="1"/>
</dbReference>
<name>A0A7K3WQT4_9FLAO</name>
<dbReference type="GO" id="GO:0004553">
    <property type="term" value="F:hydrolase activity, hydrolyzing O-glycosyl compounds"/>
    <property type="evidence" value="ECO:0007669"/>
    <property type="project" value="UniProtKB-ARBA"/>
</dbReference>
<dbReference type="SUPFAM" id="SSF49299">
    <property type="entry name" value="PKD domain"/>
    <property type="match status" value="1"/>
</dbReference>
<keyword evidence="4" id="KW-0732">Signal</keyword>
<dbReference type="Gene3D" id="3.40.390.10">
    <property type="entry name" value="Collagenase (Catalytic Domain)"/>
    <property type="match status" value="1"/>
</dbReference>
<dbReference type="InterPro" id="IPR008754">
    <property type="entry name" value="Peptidase_M43"/>
</dbReference>
<dbReference type="InterPro" id="IPR035986">
    <property type="entry name" value="PKD_dom_sf"/>
</dbReference>
<keyword evidence="2" id="KW-0645">Protease</keyword>
<dbReference type="InterPro" id="IPR013783">
    <property type="entry name" value="Ig-like_fold"/>
</dbReference>
<reference evidence="10 11" key="1">
    <citation type="submission" date="2020-02" db="EMBL/GenBank/DDBJ databases">
        <title>Out from the shadows clarifying the taxonomy of the family Cryomorphaceae and related taxa by utilizing the GTDB taxonomic framework.</title>
        <authorList>
            <person name="Bowman J.P."/>
        </authorList>
    </citation>
    <scope>NUCLEOTIDE SEQUENCE [LARGE SCALE GENOMIC DNA]</scope>
    <source>
        <strain evidence="10 11">QSSC 1-22</strain>
    </source>
</reference>
<dbReference type="InterPro" id="IPR026444">
    <property type="entry name" value="Secre_tail"/>
</dbReference>
<sequence>MKKYLFSIGILFSVVSAVHSQEIDDDGTELLVKCHTYEMMDKLLEEHPELKQSTEHSAAQQAEFRTLFAKNYEKKDEEVYIIPVVFHIVHNNGVENLAPEQIENAIEVMNQDFSAQTQGIGYVNSAFTNLVSNTAIQFALAKRDPDGNCTNGIVRTESQLTYAGDDNLKMLSPVWDRSKYLNIWVCSAIESGAAGYSRYPSSVNTPYGATIDGIVVKYDYVGSIGTSSQYRSHTLTHEVGHWLDLPHLWGSTNDPEVEENCNTDDGVADTPNTIGWTNCNITGESCGSLDNVQNFMEYSYCSKMYTHGQSQRMAAALNSYVAERNELWQESNLIATGVYEDPVICAVEFTSGRRTICVGDSVQFEDYSYGGVTSRMWNFEGGSPSSSDEAEPSITYNNPGIYYVILSAGDSFETLSTLEDDYVRVLDTSLVVLPFSEGFEDVNSFENGQSPIWYTENVNGMNSWEVTDQAAYTGSQSAIINGLQSSSGEKASLLSQTFDMSYFDSTNARLDFKYSCKRKNSSSADKLIVYVSRNCGENWIARRTLVGDELYTVSGLQSTPFIPNDLSQWVEVEINNLVPVFFTSQFRIKFEFISENGNNIFLDDINLSNALTVSVNAIEAIQNAVQIYPNPARDVVKIEMDMPAGISNLEINLHDVSGRLIRSIYSGKSIGGKKVIDLDVNQLPNGLYFLHFNTSEGRFAQKFVVSK</sequence>
<accession>A0A7K3WQT4</accession>
<keyword evidence="11" id="KW-1185">Reference proteome</keyword>
<dbReference type="EMBL" id="JAAGVY010000016">
    <property type="protein sequence ID" value="NEN23876.1"/>
    <property type="molecule type" value="Genomic_DNA"/>
</dbReference>
<dbReference type="InterPro" id="IPR022409">
    <property type="entry name" value="PKD/Chitinase_dom"/>
</dbReference>
<dbReference type="SUPFAM" id="SSF49899">
    <property type="entry name" value="Concanavalin A-like lectins/glucanases"/>
    <property type="match status" value="1"/>
</dbReference>
<dbReference type="Pfam" id="PF00801">
    <property type="entry name" value="PKD"/>
    <property type="match status" value="1"/>
</dbReference>
<protein>
    <submittedName>
        <fullName evidence="10">T9SS type A sorting domain-containing protein</fullName>
    </submittedName>
</protein>
<dbReference type="Pfam" id="PF05572">
    <property type="entry name" value="Peptidase_M43"/>
    <property type="match status" value="1"/>
</dbReference>
<evidence type="ECO:0000256" key="8">
    <source>
        <dbReference type="ARBA" id="ARBA00023157"/>
    </source>
</evidence>
<dbReference type="GO" id="GO:0046872">
    <property type="term" value="F:metal ion binding"/>
    <property type="evidence" value="ECO:0007669"/>
    <property type="project" value="UniProtKB-KW"/>
</dbReference>
<dbReference type="GO" id="GO:0008237">
    <property type="term" value="F:metallopeptidase activity"/>
    <property type="evidence" value="ECO:0007669"/>
    <property type="project" value="UniProtKB-KW"/>
</dbReference>
<evidence type="ECO:0000313" key="11">
    <source>
        <dbReference type="Proteomes" id="UP000486602"/>
    </source>
</evidence>
<organism evidence="10 11">
    <name type="scientific">Cryomorpha ignava</name>
    <dbReference type="NCBI Taxonomy" id="101383"/>
    <lineage>
        <taxon>Bacteria</taxon>
        <taxon>Pseudomonadati</taxon>
        <taxon>Bacteroidota</taxon>
        <taxon>Flavobacteriia</taxon>
        <taxon>Flavobacteriales</taxon>
        <taxon>Cryomorphaceae</taxon>
        <taxon>Cryomorpha</taxon>
    </lineage>
</organism>
<feature type="domain" description="PKD" evidence="9">
    <location>
        <begin position="345"/>
        <end position="430"/>
    </location>
</feature>
<comment type="caution">
    <text evidence="10">The sequence shown here is derived from an EMBL/GenBank/DDBJ whole genome shotgun (WGS) entry which is preliminary data.</text>
</comment>
<dbReference type="SUPFAM" id="SSF55486">
    <property type="entry name" value="Metalloproteases ('zincins'), catalytic domain"/>
    <property type="match status" value="1"/>
</dbReference>
<dbReference type="InterPro" id="IPR000601">
    <property type="entry name" value="PKD_dom"/>
</dbReference>
<keyword evidence="6" id="KW-0862">Zinc</keyword>
<evidence type="ECO:0000256" key="7">
    <source>
        <dbReference type="ARBA" id="ARBA00023049"/>
    </source>
</evidence>
<keyword evidence="8" id="KW-1015">Disulfide bond</keyword>
<dbReference type="PANTHER" id="PTHR47466:SF1">
    <property type="entry name" value="METALLOPROTEASE MEP1 (AFU_ORTHOLOGUE AFUA_1G07730)-RELATED"/>
    <property type="match status" value="1"/>
</dbReference>
<evidence type="ECO:0000256" key="1">
    <source>
        <dbReference type="ARBA" id="ARBA00008721"/>
    </source>
</evidence>
<dbReference type="SMART" id="SM00089">
    <property type="entry name" value="PKD"/>
    <property type="match status" value="1"/>
</dbReference>
<gene>
    <name evidence="10" type="ORF">G3O08_10225</name>
</gene>
<dbReference type="Proteomes" id="UP000486602">
    <property type="component" value="Unassembled WGS sequence"/>
</dbReference>
<dbReference type="Gene3D" id="2.60.40.10">
    <property type="entry name" value="Immunoglobulins"/>
    <property type="match status" value="1"/>
</dbReference>
<keyword evidence="7" id="KW-0482">Metalloprotease</keyword>
<evidence type="ECO:0000256" key="6">
    <source>
        <dbReference type="ARBA" id="ARBA00022833"/>
    </source>
</evidence>
<dbReference type="AlphaFoldDB" id="A0A7K3WQT4"/>
<evidence type="ECO:0000256" key="2">
    <source>
        <dbReference type="ARBA" id="ARBA00022670"/>
    </source>
</evidence>
<evidence type="ECO:0000313" key="10">
    <source>
        <dbReference type="EMBL" id="NEN23876.1"/>
    </source>
</evidence>
<dbReference type="RefSeq" id="WP_163285268.1">
    <property type="nucleotide sequence ID" value="NZ_JAAGVY010000016.1"/>
</dbReference>
<dbReference type="InterPro" id="IPR013320">
    <property type="entry name" value="ConA-like_dom_sf"/>
</dbReference>
<evidence type="ECO:0000259" key="9">
    <source>
        <dbReference type="PROSITE" id="PS50093"/>
    </source>
</evidence>
<comment type="similarity">
    <text evidence="1">Belongs to the peptidase M43B family.</text>
</comment>
<dbReference type="PANTHER" id="PTHR47466">
    <property type="match status" value="1"/>
</dbReference>
<dbReference type="Gene3D" id="2.60.120.200">
    <property type="match status" value="1"/>
</dbReference>
<evidence type="ECO:0000256" key="4">
    <source>
        <dbReference type="ARBA" id="ARBA00022729"/>
    </source>
</evidence>
<dbReference type="GO" id="GO:0006508">
    <property type="term" value="P:proteolysis"/>
    <property type="evidence" value="ECO:0007669"/>
    <property type="project" value="UniProtKB-KW"/>
</dbReference>